<reference evidence="2" key="1">
    <citation type="journal article" date="2019" name="Int. J. Syst. Evol. Microbiol.">
        <title>The Global Catalogue of Microorganisms (GCM) 10K type strain sequencing project: providing services to taxonomists for standard genome sequencing and annotation.</title>
        <authorList>
            <consortium name="The Broad Institute Genomics Platform"/>
            <consortium name="The Broad Institute Genome Sequencing Center for Infectious Disease"/>
            <person name="Wu L."/>
            <person name="Ma J."/>
        </authorList>
    </citation>
    <scope>NUCLEOTIDE SEQUENCE [LARGE SCALE GENOMIC DNA]</scope>
    <source>
        <strain evidence="2">JCM 32148</strain>
    </source>
</reference>
<dbReference type="SUPFAM" id="SSF53067">
    <property type="entry name" value="Actin-like ATPase domain"/>
    <property type="match status" value="1"/>
</dbReference>
<proteinExistence type="predicted"/>
<evidence type="ECO:0000313" key="2">
    <source>
        <dbReference type="Proteomes" id="UP001597053"/>
    </source>
</evidence>
<dbReference type="InterPro" id="IPR043129">
    <property type="entry name" value="ATPase_NBD"/>
</dbReference>
<dbReference type="Gene3D" id="3.30.420.40">
    <property type="match status" value="1"/>
</dbReference>
<sequence>MSMRAGETRLAIDCGTTSTKALLVWPDGTSTLLSFDGVPYLPSAVYVSDDGEVWTGQQARQAGVAAPSRLIPSPRRPVEDNVTVDGTAVNALDVAAAPLRRAAAEAERVAGAPVRDVRLV</sequence>
<name>A0ABW2ZVF0_9ACTN</name>
<evidence type="ECO:0000313" key="1">
    <source>
        <dbReference type="EMBL" id="MFD0782364.1"/>
    </source>
</evidence>
<keyword evidence="2" id="KW-1185">Reference proteome</keyword>
<organism evidence="1 2">
    <name type="scientific">Micromonospora azadirachtae</name>
    <dbReference type="NCBI Taxonomy" id="1970735"/>
    <lineage>
        <taxon>Bacteria</taxon>
        <taxon>Bacillati</taxon>
        <taxon>Actinomycetota</taxon>
        <taxon>Actinomycetes</taxon>
        <taxon>Micromonosporales</taxon>
        <taxon>Micromonosporaceae</taxon>
        <taxon>Micromonospora</taxon>
    </lineage>
</organism>
<dbReference type="EMBL" id="JBHTHM010000001">
    <property type="protein sequence ID" value="MFD0782364.1"/>
    <property type="molecule type" value="Genomic_DNA"/>
</dbReference>
<dbReference type="Proteomes" id="UP001597053">
    <property type="component" value="Unassembled WGS sequence"/>
</dbReference>
<protein>
    <submittedName>
        <fullName evidence="1">Uncharacterized protein</fullName>
    </submittedName>
</protein>
<feature type="non-terminal residue" evidence="1">
    <location>
        <position position="120"/>
    </location>
</feature>
<gene>
    <name evidence="1" type="ORF">ACFQZ8_00260</name>
</gene>
<comment type="caution">
    <text evidence="1">The sequence shown here is derived from an EMBL/GenBank/DDBJ whole genome shotgun (WGS) entry which is preliminary data.</text>
</comment>
<accession>A0ABW2ZVF0</accession>